<gene>
    <name evidence="2" type="ORF">E2C01_081257</name>
</gene>
<evidence type="ECO:0000256" key="1">
    <source>
        <dbReference type="SAM" id="MobiDB-lite"/>
    </source>
</evidence>
<feature type="region of interest" description="Disordered" evidence="1">
    <location>
        <begin position="1"/>
        <end position="29"/>
    </location>
</feature>
<proteinExistence type="predicted"/>
<keyword evidence="3" id="KW-1185">Reference proteome</keyword>
<name>A0A5B7IPA2_PORTR</name>
<reference evidence="2 3" key="1">
    <citation type="submission" date="2019-05" db="EMBL/GenBank/DDBJ databases">
        <title>Another draft genome of Portunus trituberculatus and its Hox gene families provides insights of decapod evolution.</title>
        <authorList>
            <person name="Jeong J.-H."/>
            <person name="Song I."/>
            <person name="Kim S."/>
            <person name="Choi T."/>
            <person name="Kim D."/>
            <person name="Ryu S."/>
            <person name="Kim W."/>
        </authorList>
    </citation>
    <scope>NUCLEOTIDE SEQUENCE [LARGE SCALE GENOMIC DNA]</scope>
    <source>
        <tissue evidence="2">Muscle</tissue>
    </source>
</reference>
<sequence length="133" mass="14240">MEMRRCGCRQESKNLGGVRGAPSLPPPTPTPHFSVPSWTVNQSFIRPVMQSLCSLSLSHSVRRPAIHSGSASQSVQYWGSLSSTPLVGVTGRRSLHHPGSECAAGGVRNLSVGRAYAERMAVCAERAARGNRD</sequence>
<dbReference type="AlphaFoldDB" id="A0A5B7IPA2"/>
<organism evidence="2 3">
    <name type="scientific">Portunus trituberculatus</name>
    <name type="common">Swimming crab</name>
    <name type="synonym">Neptunus trituberculatus</name>
    <dbReference type="NCBI Taxonomy" id="210409"/>
    <lineage>
        <taxon>Eukaryota</taxon>
        <taxon>Metazoa</taxon>
        <taxon>Ecdysozoa</taxon>
        <taxon>Arthropoda</taxon>
        <taxon>Crustacea</taxon>
        <taxon>Multicrustacea</taxon>
        <taxon>Malacostraca</taxon>
        <taxon>Eumalacostraca</taxon>
        <taxon>Eucarida</taxon>
        <taxon>Decapoda</taxon>
        <taxon>Pleocyemata</taxon>
        <taxon>Brachyura</taxon>
        <taxon>Eubrachyura</taxon>
        <taxon>Portunoidea</taxon>
        <taxon>Portunidae</taxon>
        <taxon>Portuninae</taxon>
        <taxon>Portunus</taxon>
    </lineage>
</organism>
<evidence type="ECO:0000313" key="2">
    <source>
        <dbReference type="EMBL" id="MPC86430.1"/>
    </source>
</evidence>
<feature type="compositionally biased region" description="Basic and acidic residues" evidence="1">
    <location>
        <begin position="1"/>
        <end position="12"/>
    </location>
</feature>
<dbReference type="Proteomes" id="UP000324222">
    <property type="component" value="Unassembled WGS sequence"/>
</dbReference>
<protein>
    <submittedName>
        <fullName evidence="2">Uncharacterized protein</fullName>
    </submittedName>
</protein>
<dbReference type="EMBL" id="VSRR010071405">
    <property type="protein sequence ID" value="MPC86430.1"/>
    <property type="molecule type" value="Genomic_DNA"/>
</dbReference>
<accession>A0A5B7IPA2</accession>
<evidence type="ECO:0000313" key="3">
    <source>
        <dbReference type="Proteomes" id="UP000324222"/>
    </source>
</evidence>
<comment type="caution">
    <text evidence="2">The sequence shown here is derived from an EMBL/GenBank/DDBJ whole genome shotgun (WGS) entry which is preliminary data.</text>
</comment>